<feature type="region of interest" description="Disordered" evidence="1">
    <location>
        <begin position="106"/>
        <end position="141"/>
    </location>
</feature>
<proteinExistence type="predicted"/>
<dbReference type="Proteomes" id="UP000639772">
    <property type="component" value="Chromosome 13"/>
</dbReference>
<gene>
    <name evidence="2" type="ORF">HPP92_024550</name>
</gene>
<reference evidence="2 3" key="1">
    <citation type="journal article" date="2020" name="Nat. Food">
        <title>A phased Vanilla planifolia genome enables genetic improvement of flavour and production.</title>
        <authorList>
            <person name="Hasing T."/>
            <person name="Tang H."/>
            <person name="Brym M."/>
            <person name="Khazi F."/>
            <person name="Huang T."/>
            <person name="Chambers A.H."/>
        </authorList>
    </citation>
    <scope>NUCLEOTIDE SEQUENCE [LARGE SCALE GENOMIC DNA]</scope>
    <source>
        <tissue evidence="2">Leaf</tissue>
    </source>
</reference>
<name>A0A835PVE1_VANPL</name>
<evidence type="ECO:0000313" key="2">
    <source>
        <dbReference type="EMBL" id="KAG0456762.1"/>
    </source>
</evidence>
<organism evidence="2 3">
    <name type="scientific">Vanilla planifolia</name>
    <name type="common">Vanilla</name>
    <dbReference type="NCBI Taxonomy" id="51239"/>
    <lineage>
        <taxon>Eukaryota</taxon>
        <taxon>Viridiplantae</taxon>
        <taxon>Streptophyta</taxon>
        <taxon>Embryophyta</taxon>
        <taxon>Tracheophyta</taxon>
        <taxon>Spermatophyta</taxon>
        <taxon>Magnoliopsida</taxon>
        <taxon>Liliopsida</taxon>
        <taxon>Asparagales</taxon>
        <taxon>Orchidaceae</taxon>
        <taxon>Vanilloideae</taxon>
        <taxon>Vanilleae</taxon>
        <taxon>Vanilla</taxon>
    </lineage>
</organism>
<evidence type="ECO:0000256" key="1">
    <source>
        <dbReference type="SAM" id="MobiDB-lite"/>
    </source>
</evidence>
<protein>
    <submittedName>
        <fullName evidence="2">Uncharacterized protein</fullName>
    </submittedName>
</protein>
<dbReference type="AlphaFoldDB" id="A0A835PVE1"/>
<sequence>MNARPKFSVIAKATQVLTCFAYTPAEAATSSELFRCSSKQEFRKENNAKPTDLCLTSHAIKIEDISENFHINFEPNISFKEIPLAFPVLLTAYSAVASIQSLLLSDSSPHYNRRSPKPPSAPTQARRNPPRTAPFLSQTNP</sequence>
<evidence type="ECO:0000313" key="3">
    <source>
        <dbReference type="Proteomes" id="UP000639772"/>
    </source>
</evidence>
<accession>A0A835PVE1</accession>
<comment type="caution">
    <text evidence="2">The sequence shown here is derived from an EMBL/GenBank/DDBJ whole genome shotgun (WGS) entry which is preliminary data.</text>
</comment>
<dbReference type="EMBL" id="JADCNM010000013">
    <property type="protein sequence ID" value="KAG0456762.1"/>
    <property type="molecule type" value="Genomic_DNA"/>
</dbReference>